<evidence type="ECO:0000313" key="8">
    <source>
        <dbReference type="Proteomes" id="UP000759537"/>
    </source>
</evidence>
<evidence type="ECO:0000256" key="3">
    <source>
        <dbReference type="ARBA" id="ARBA00022574"/>
    </source>
</evidence>
<dbReference type="InterPro" id="IPR050687">
    <property type="entry name" value="Dynein_IC"/>
</dbReference>
<keyword evidence="2" id="KW-0963">Cytoplasm</keyword>
<dbReference type="PROSITE" id="PS50082">
    <property type="entry name" value="WD_REPEATS_2"/>
    <property type="match status" value="1"/>
</dbReference>
<dbReference type="EMBL" id="WHVB01000009">
    <property type="protein sequence ID" value="KAF8479745.1"/>
    <property type="molecule type" value="Genomic_DNA"/>
</dbReference>
<feature type="compositionally biased region" description="Basic and acidic residues" evidence="6">
    <location>
        <begin position="19"/>
        <end position="35"/>
    </location>
</feature>
<dbReference type="InterPro" id="IPR036322">
    <property type="entry name" value="WD40_repeat_dom_sf"/>
</dbReference>
<dbReference type="FunFam" id="2.130.10.10:FF:001070">
    <property type="entry name" value="Dynein intermediate chain, cytosolic"/>
    <property type="match status" value="1"/>
</dbReference>
<sequence>MSAKLRDEIEAKRAKLQELRQARLNRQRQDTERRGSTPVRSPTQTDVNVLLDSILGSGDALTPRSPDLTPASSVPGTPSFGHSDLPGLTSLRASGRVSRISSAGSDRAGFGPTLVQSATDTIVDRPMTPRFIPDLIDIQQELFELPQRQERVTYNKEIQTADIEPNAGSASDEEVREPIFREREATVDPERTLERLEEESAILDREIEEEIRDLTEEERTSIIAAPEFLDFVEQSSKIVQRALNDNYDYIRDYTSGAETGGDDSEGKRVKCVCAFWDERYCKNRSITDVDWSPKFPELSVASYNKNAAAVNEPDGIVAVWNLHLLERPEFVFHSQSDVLSVTFSPFHANLVFGGTYSGQILLWDTRSKHLPVLKTPLSAAGHTHPVYAMQMVGTQNAHNLITSSTDGMVCSWLVDMLAQPQETLELVHAGHNKTGEVAITTLDFPDNETTAFWVGTEEGNIYQANRYDRAGAKAGLNQYDVYKGHSGPIMGLNFHPLHGPVDFSDLFLTCSVDWTVKLWRSKSLAKPSTTTQTVTPIYSFDEADDYVYDVKWHPAHPAVFASVDGSGKFDLWNLNIDTEVPVVSTTVNAEHALNKLQWDRKDGRRAILGGSEGRLYIYDIGDMAIPRETEWNDMQKTVAGFVGGQSSGVEVDSSRVLATSANGR</sequence>
<dbReference type="FunFam" id="2.130.10.10:FF:000414">
    <property type="entry name" value="Cytoplasmic dynein intermediate chain"/>
    <property type="match status" value="1"/>
</dbReference>
<dbReference type="Proteomes" id="UP000759537">
    <property type="component" value="Unassembled WGS sequence"/>
</dbReference>
<proteinExistence type="predicted"/>
<gene>
    <name evidence="7" type="ORF">DFH94DRAFT_745606</name>
</gene>
<dbReference type="AlphaFoldDB" id="A0A9P5T8H0"/>
<evidence type="ECO:0000256" key="4">
    <source>
        <dbReference type="ARBA" id="ARBA00022737"/>
    </source>
</evidence>
<feature type="region of interest" description="Disordered" evidence="6">
    <location>
        <begin position="19"/>
        <end position="88"/>
    </location>
</feature>
<dbReference type="InterPro" id="IPR001680">
    <property type="entry name" value="WD40_rpt"/>
</dbReference>
<dbReference type="Gene3D" id="2.130.10.10">
    <property type="entry name" value="YVTN repeat-like/Quinoprotein amine dehydrogenase"/>
    <property type="match status" value="2"/>
</dbReference>
<dbReference type="PANTHER" id="PTHR12442:SF22">
    <property type="entry name" value="CYTOPLASMIC DYNEIN 1 INTERMEDIATE CHAIN-RELATED"/>
    <property type="match status" value="1"/>
</dbReference>
<reference evidence="7" key="2">
    <citation type="journal article" date="2020" name="Nat. Commun.">
        <title>Large-scale genome sequencing of mycorrhizal fungi provides insights into the early evolution of symbiotic traits.</title>
        <authorList>
            <person name="Miyauchi S."/>
            <person name="Kiss E."/>
            <person name="Kuo A."/>
            <person name="Drula E."/>
            <person name="Kohler A."/>
            <person name="Sanchez-Garcia M."/>
            <person name="Morin E."/>
            <person name="Andreopoulos B."/>
            <person name="Barry K.W."/>
            <person name="Bonito G."/>
            <person name="Buee M."/>
            <person name="Carver A."/>
            <person name="Chen C."/>
            <person name="Cichocki N."/>
            <person name="Clum A."/>
            <person name="Culley D."/>
            <person name="Crous P.W."/>
            <person name="Fauchery L."/>
            <person name="Girlanda M."/>
            <person name="Hayes R.D."/>
            <person name="Keri Z."/>
            <person name="LaButti K."/>
            <person name="Lipzen A."/>
            <person name="Lombard V."/>
            <person name="Magnuson J."/>
            <person name="Maillard F."/>
            <person name="Murat C."/>
            <person name="Nolan M."/>
            <person name="Ohm R.A."/>
            <person name="Pangilinan J."/>
            <person name="Pereira M.F."/>
            <person name="Perotto S."/>
            <person name="Peter M."/>
            <person name="Pfister S."/>
            <person name="Riley R."/>
            <person name="Sitrit Y."/>
            <person name="Stielow J.B."/>
            <person name="Szollosi G."/>
            <person name="Zifcakova L."/>
            <person name="Stursova M."/>
            <person name="Spatafora J.W."/>
            <person name="Tedersoo L."/>
            <person name="Vaario L.M."/>
            <person name="Yamada A."/>
            <person name="Yan M."/>
            <person name="Wang P."/>
            <person name="Xu J."/>
            <person name="Bruns T."/>
            <person name="Baldrian P."/>
            <person name="Vilgalys R."/>
            <person name="Dunand C."/>
            <person name="Henrissat B."/>
            <person name="Grigoriev I.V."/>
            <person name="Hibbett D."/>
            <person name="Nagy L.G."/>
            <person name="Martin F.M."/>
        </authorList>
    </citation>
    <scope>NUCLEOTIDE SEQUENCE</scope>
    <source>
        <strain evidence="7">Prilba</strain>
    </source>
</reference>
<dbReference type="GO" id="GO:0005737">
    <property type="term" value="C:cytoplasm"/>
    <property type="evidence" value="ECO:0007669"/>
    <property type="project" value="UniProtKB-SubCell"/>
</dbReference>
<accession>A0A9P5T8H0</accession>
<dbReference type="SUPFAM" id="SSF50978">
    <property type="entry name" value="WD40 repeat-like"/>
    <property type="match status" value="1"/>
</dbReference>
<feature type="repeat" description="WD" evidence="5">
    <location>
        <begin position="482"/>
        <end position="529"/>
    </location>
</feature>
<dbReference type="InterPro" id="IPR015943">
    <property type="entry name" value="WD40/YVTN_repeat-like_dom_sf"/>
</dbReference>
<evidence type="ECO:0000256" key="5">
    <source>
        <dbReference type="PROSITE-ProRule" id="PRU00221"/>
    </source>
</evidence>
<evidence type="ECO:0000256" key="1">
    <source>
        <dbReference type="ARBA" id="ARBA00004496"/>
    </source>
</evidence>
<dbReference type="Pfam" id="PF00400">
    <property type="entry name" value="WD40"/>
    <property type="match status" value="2"/>
</dbReference>
<dbReference type="GO" id="GO:0045504">
    <property type="term" value="F:dynein heavy chain binding"/>
    <property type="evidence" value="ECO:0007669"/>
    <property type="project" value="TreeGrafter"/>
</dbReference>
<comment type="subcellular location">
    <subcellularLocation>
        <location evidence="1">Cytoplasm</location>
    </subcellularLocation>
</comment>
<dbReference type="SMART" id="SM00320">
    <property type="entry name" value="WD40"/>
    <property type="match status" value="7"/>
</dbReference>
<dbReference type="GO" id="GO:0005868">
    <property type="term" value="C:cytoplasmic dynein complex"/>
    <property type="evidence" value="ECO:0007669"/>
    <property type="project" value="TreeGrafter"/>
</dbReference>
<evidence type="ECO:0000313" key="7">
    <source>
        <dbReference type="EMBL" id="KAF8479745.1"/>
    </source>
</evidence>
<dbReference type="OrthoDB" id="366230at2759"/>
<evidence type="ECO:0000256" key="2">
    <source>
        <dbReference type="ARBA" id="ARBA00022490"/>
    </source>
</evidence>
<dbReference type="PANTHER" id="PTHR12442">
    <property type="entry name" value="DYNEIN INTERMEDIATE CHAIN"/>
    <property type="match status" value="1"/>
</dbReference>
<protein>
    <submittedName>
        <fullName evidence="7">WD40 repeat-like protein</fullName>
    </submittedName>
</protein>
<reference evidence="7" key="1">
    <citation type="submission" date="2019-10" db="EMBL/GenBank/DDBJ databases">
        <authorList>
            <consortium name="DOE Joint Genome Institute"/>
            <person name="Kuo A."/>
            <person name="Miyauchi S."/>
            <person name="Kiss E."/>
            <person name="Drula E."/>
            <person name="Kohler A."/>
            <person name="Sanchez-Garcia M."/>
            <person name="Andreopoulos B."/>
            <person name="Barry K.W."/>
            <person name="Bonito G."/>
            <person name="Buee M."/>
            <person name="Carver A."/>
            <person name="Chen C."/>
            <person name="Cichocki N."/>
            <person name="Clum A."/>
            <person name="Culley D."/>
            <person name="Crous P.W."/>
            <person name="Fauchery L."/>
            <person name="Girlanda M."/>
            <person name="Hayes R."/>
            <person name="Keri Z."/>
            <person name="LaButti K."/>
            <person name="Lipzen A."/>
            <person name="Lombard V."/>
            <person name="Magnuson J."/>
            <person name="Maillard F."/>
            <person name="Morin E."/>
            <person name="Murat C."/>
            <person name="Nolan M."/>
            <person name="Ohm R."/>
            <person name="Pangilinan J."/>
            <person name="Pereira M."/>
            <person name="Perotto S."/>
            <person name="Peter M."/>
            <person name="Riley R."/>
            <person name="Sitrit Y."/>
            <person name="Stielow B."/>
            <person name="Szollosi G."/>
            <person name="Zifcakova L."/>
            <person name="Stursova M."/>
            <person name="Spatafora J.W."/>
            <person name="Tedersoo L."/>
            <person name="Vaario L.-M."/>
            <person name="Yamada A."/>
            <person name="Yan M."/>
            <person name="Wang P."/>
            <person name="Xu J."/>
            <person name="Bruns T."/>
            <person name="Baldrian P."/>
            <person name="Vilgalys R."/>
            <person name="Henrissat B."/>
            <person name="Grigoriev I.V."/>
            <person name="Hibbett D."/>
            <person name="Nagy L.G."/>
            <person name="Martin F.M."/>
        </authorList>
    </citation>
    <scope>NUCLEOTIDE SEQUENCE</scope>
    <source>
        <strain evidence="7">Prilba</strain>
    </source>
</reference>
<organism evidence="7 8">
    <name type="scientific">Russula ochroleuca</name>
    <dbReference type="NCBI Taxonomy" id="152965"/>
    <lineage>
        <taxon>Eukaryota</taxon>
        <taxon>Fungi</taxon>
        <taxon>Dikarya</taxon>
        <taxon>Basidiomycota</taxon>
        <taxon>Agaricomycotina</taxon>
        <taxon>Agaricomycetes</taxon>
        <taxon>Russulales</taxon>
        <taxon>Russulaceae</taxon>
        <taxon>Russula</taxon>
    </lineage>
</organism>
<dbReference type="GO" id="GO:0045503">
    <property type="term" value="F:dynein light chain binding"/>
    <property type="evidence" value="ECO:0007669"/>
    <property type="project" value="TreeGrafter"/>
</dbReference>
<keyword evidence="3 5" id="KW-0853">WD repeat</keyword>
<name>A0A9P5T8H0_9AGAM</name>
<dbReference type="GO" id="GO:0010970">
    <property type="term" value="P:transport along microtubule"/>
    <property type="evidence" value="ECO:0007669"/>
    <property type="project" value="TreeGrafter"/>
</dbReference>
<feature type="compositionally biased region" description="Polar residues" evidence="6">
    <location>
        <begin position="38"/>
        <end position="47"/>
    </location>
</feature>
<evidence type="ECO:0000256" key="6">
    <source>
        <dbReference type="SAM" id="MobiDB-lite"/>
    </source>
</evidence>
<comment type="caution">
    <text evidence="7">The sequence shown here is derived from an EMBL/GenBank/DDBJ whole genome shotgun (WGS) entry which is preliminary data.</text>
</comment>
<keyword evidence="4" id="KW-0677">Repeat</keyword>
<keyword evidence="8" id="KW-1185">Reference proteome</keyword>